<evidence type="ECO:0000313" key="1">
    <source>
        <dbReference type="EMBL" id="BCD98507.1"/>
    </source>
</evidence>
<evidence type="ECO:0008006" key="3">
    <source>
        <dbReference type="Google" id="ProtNLM"/>
    </source>
</evidence>
<accession>A0AAN2BKZ9</accession>
<dbReference type="Proteomes" id="UP001320119">
    <property type="component" value="Chromosome"/>
</dbReference>
<reference evidence="1 2" key="1">
    <citation type="journal article" date="2022" name="IScience">
        <title>An ultrasensitive nanofiber-based assay for enzymatic hydrolysis and deep-sea microbial degradation of cellulose.</title>
        <authorList>
            <person name="Tsudome M."/>
            <person name="Tachioka M."/>
            <person name="Miyazaki M."/>
            <person name="Uchimura K."/>
            <person name="Tsuda M."/>
            <person name="Takaki Y."/>
            <person name="Deguchi S."/>
        </authorList>
    </citation>
    <scope>NUCLEOTIDE SEQUENCE [LARGE SCALE GENOMIC DNA]</scope>
    <source>
        <strain evidence="1 2">GE09</strain>
    </source>
</reference>
<sequence>MGFASLLQWLPSTASNEIDLSTAKVTLQQWRILADAKHKRLPLILYSTREYRGQGYQSLVLKTDQKTQTCFIDMPLPALPSDHLSLPKRIYATLKYPGTYQHWQIEGKITERAQAGDGPYFKLHIETMKFCKDRRNQARFNFSDKSAEVTCSPPMEPPIYGNLENISMGGLCFNARGNPQQSDAFYLANQSRKTLIPSSIELNSDDKLNVELEVLSLQVIKKPYLHTKVRARFKSLTPSQQHILAALTEKLSETA</sequence>
<dbReference type="Gene3D" id="2.40.10.220">
    <property type="entry name" value="predicted glycosyltransferase like domains"/>
    <property type="match status" value="1"/>
</dbReference>
<dbReference type="RefSeq" id="WP_236982888.1">
    <property type="nucleotide sequence ID" value="NZ_AP023086.1"/>
</dbReference>
<protein>
    <recommendedName>
        <fullName evidence="3">PilZ domain-containing protein</fullName>
    </recommendedName>
</protein>
<proteinExistence type="predicted"/>
<name>A0AAN2BKZ9_9GAMM</name>
<keyword evidence="2" id="KW-1185">Reference proteome</keyword>
<dbReference type="AlphaFoldDB" id="A0AAN2BKZ9"/>
<gene>
    <name evidence="1" type="ORF">MARGE09_P2708</name>
</gene>
<organism evidence="1 2">
    <name type="scientific">Marinagarivorans cellulosilyticus</name>
    <dbReference type="NCBI Taxonomy" id="2721545"/>
    <lineage>
        <taxon>Bacteria</taxon>
        <taxon>Pseudomonadati</taxon>
        <taxon>Pseudomonadota</taxon>
        <taxon>Gammaproteobacteria</taxon>
        <taxon>Cellvibrionales</taxon>
        <taxon>Cellvibrionaceae</taxon>
        <taxon>Marinagarivorans</taxon>
    </lineage>
</organism>
<evidence type="ECO:0000313" key="2">
    <source>
        <dbReference type="Proteomes" id="UP001320119"/>
    </source>
</evidence>
<dbReference type="KEGG" id="marq:MARGE09_P2708"/>
<dbReference type="EMBL" id="AP023086">
    <property type="protein sequence ID" value="BCD98507.1"/>
    <property type="molecule type" value="Genomic_DNA"/>
</dbReference>